<dbReference type="InterPro" id="IPR006500">
    <property type="entry name" value="Helicase_put_C_phage/plasmid"/>
</dbReference>
<evidence type="ECO:0000256" key="4">
    <source>
        <dbReference type="SAM" id="MobiDB-lite"/>
    </source>
</evidence>
<dbReference type="PANTHER" id="PTHR35372">
    <property type="entry name" value="ATP BINDING PROTEIN-RELATED"/>
    <property type="match status" value="1"/>
</dbReference>
<dbReference type="PROSITE" id="PS51206">
    <property type="entry name" value="SF3_HELICASE_1"/>
    <property type="match status" value="1"/>
</dbReference>
<feature type="region of interest" description="Disordered" evidence="4">
    <location>
        <begin position="83"/>
        <end position="103"/>
    </location>
</feature>
<reference evidence="6 7" key="1">
    <citation type="submission" date="2021-11" db="EMBL/GenBank/DDBJ databases">
        <title>Lacrimispora sp. nov. NSJ-141 isolated from human feces.</title>
        <authorList>
            <person name="Abdugheni R."/>
        </authorList>
    </citation>
    <scope>NUCLEOTIDE SEQUENCE [LARGE SCALE GENOMIC DNA]</scope>
    <source>
        <strain evidence="6 7">NSJ-141</strain>
    </source>
</reference>
<name>A0AAP2RIE5_9FIRM</name>
<dbReference type="InterPro" id="IPR045455">
    <property type="entry name" value="NrS-1_pol-like_helicase"/>
</dbReference>
<comment type="caution">
    <text evidence="6">The sequence shown here is derived from an EMBL/GenBank/DDBJ whole genome shotgun (WGS) entry which is preliminary data.</text>
</comment>
<dbReference type="RefSeq" id="WP_231062360.1">
    <property type="nucleotide sequence ID" value="NZ_JAJNOR010000004.1"/>
</dbReference>
<keyword evidence="7" id="KW-1185">Reference proteome</keyword>
<dbReference type="GO" id="GO:0016787">
    <property type="term" value="F:hydrolase activity"/>
    <property type="evidence" value="ECO:0007669"/>
    <property type="project" value="UniProtKB-KW"/>
</dbReference>
<dbReference type="NCBIfam" id="TIGR01613">
    <property type="entry name" value="primase_Cterm"/>
    <property type="match status" value="1"/>
</dbReference>
<keyword evidence="1" id="KW-0547">Nucleotide-binding</keyword>
<keyword evidence="3" id="KW-0067">ATP-binding</keyword>
<evidence type="ECO:0000256" key="2">
    <source>
        <dbReference type="ARBA" id="ARBA00022801"/>
    </source>
</evidence>
<dbReference type="Proteomes" id="UP001299265">
    <property type="component" value="Unassembled WGS sequence"/>
</dbReference>
<accession>A0AAP2RIE5</accession>
<dbReference type="InterPro" id="IPR051620">
    <property type="entry name" value="ORF904-like_C"/>
</dbReference>
<evidence type="ECO:0000256" key="1">
    <source>
        <dbReference type="ARBA" id="ARBA00022741"/>
    </source>
</evidence>
<sequence>MAKKETAPLATNGTAHNSCDYDNTICADVQGFSDATEQTYNEMLCSVTENYLQGIDPDCMPSPSVIEYELLTVTNNAIKEYNLGPRDPSAPPGAPLKDAYPDQKPMDERVRKLRVLVPWQVAKILMYLHHAVRISLTGGRGDNECEIAVYVAEGEKAGIYDVSLLSIERLARVYNPQFSIRDVKEVMAVLLSESPCVKRCDDQNLIAVNNGIFDYKNKVLMPFDPKYVFTAKSDTDLIKDAPNPVIHNDADGTDWDVVSWMDELSDDPEVVQLLWEILGAIIRPSVRWNKSAWLYSTMGNNGKGTLCTLMRNLCGEGAWASISLKAFSQRFMLEPLRHVSAIITDENDTGTFVDDAAALKSVITGDPFQMDIKHKDARKARFTGFMVQCVNEPPRLKDRSESMYRRLLIIPMNKRFEGRERKYIKDDYLHRREVLEYVLSHLMYETDY</sequence>
<evidence type="ECO:0000256" key="3">
    <source>
        <dbReference type="ARBA" id="ARBA00022840"/>
    </source>
</evidence>
<protein>
    <submittedName>
        <fullName evidence="6">Phage/plasmid primase, P4 family</fullName>
    </submittedName>
</protein>
<feature type="domain" description="SF3 helicase" evidence="5">
    <location>
        <begin position="269"/>
        <end position="425"/>
    </location>
</feature>
<dbReference type="PANTHER" id="PTHR35372:SF2">
    <property type="entry name" value="SF3 HELICASE DOMAIN-CONTAINING PROTEIN"/>
    <property type="match status" value="1"/>
</dbReference>
<dbReference type="SUPFAM" id="SSF52540">
    <property type="entry name" value="P-loop containing nucleoside triphosphate hydrolases"/>
    <property type="match status" value="1"/>
</dbReference>
<evidence type="ECO:0000313" key="7">
    <source>
        <dbReference type="Proteomes" id="UP001299265"/>
    </source>
</evidence>
<organism evidence="6 7">
    <name type="scientific">Lientehia hominis</name>
    <dbReference type="NCBI Taxonomy" id="2897778"/>
    <lineage>
        <taxon>Bacteria</taxon>
        <taxon>Bacillati</taxon>
        <taxon>Bacillota</taxon>
        <taxon>Clostridia</taxon>
        <taxon>Lachnospirales</taxon>
        <taxon>Lachnospiraceae</taxon>
        <taxon>Lientehia</taxon>
    </lineage>
</organism>
<dbReference type="InterPro" id="IPR027417">
    <property type="entry name" value="P-loop_NTPase"/>
</dbReference>
<dbReference type="AlphaFoldDB" id="A0AAP2RIE5"/>
<evidence type="ECO:0000259" key="5">
    <source>
        <dbReference type="PROSITE" id="PS51206"/>
    </source>
</evidence>
<dbReference type="Pfam" id="PF19263">
    <property type="entry name" value="DUF5906"/>
    <property type="match status" value="1"/>
</dbReference>
<gene>
    <name evidence="6" type="ORF">LQE92_07455</name>
</gene>
<proteinExistence type="predicted"/>
<evidence type="ECO:0000313" key="6">
    <source>
        <dbReference type="EMBL" id="MCD2492466.1"/>
    </source>
</evidence>
<dbReference type="GO" id="GO:0005524">
    <property type="term" value="F:ATP binding"/>
    <property type="evidence" value="ECO:0007669"/>
    <property type="project" value="UniProtKB-KW"/>
</dbReference>
<dbReference type="EMBL" id="JAJNOR010000004">
    <property type="protein sequence ID" value="MCD2492466.1"/>
    <property type="molecule type" value="Genomic_DNA"/>
</dbReference>
<dbReference type="InterPro" id="IPR014015">
    <property type="entry name" value="Helicase_SF3_DNA-vir"/>
</dbReference>
<keyword evidence="2" id="KW-0378">Hydrolase</keyword>
<dbReference type="Gene3D" id="3.40.50.300">
    <property type="entry name" value="P-loop containing nucleotide triphosphate hydrolases"/>
    <property type="match status" value="1"/>
</dbReference>